<feature type="domain" description="Cytochrome oxidase subunit II copper A binding" evidence="20">
    <location>
        <begin position="95"/>
        <end position="209"/>
    </location>
</feature>
<evidence type="ECO:0000256" key="4">
    <source>
        <dbReference type="ARBA" id="ARBA00015946"/>
    </source>
</evidence>
<evidence type="ECO:0000256" key="10">
    <source>
        <dbReference type="ARBA" id="ARBA00022842"/>
    </source>
</evidence>
<dbReference type="InterPro" id="IPR001505">
    <property type="entry name" value="Copper_CuA"/>
</dbReference>
<evidence type="ECO:0000256" key="6">
    <source>
        <dbReference type="ARBA" id="ARBA00022660"/>
    </source>
</evidence>
<evidence type="ECO:0000256" key="19">
    <source>
        <dbReference type="SAM" id="Phobius"/>
    </source>
</evidence>
<comment type="subcellular location">
    <subcellularLocation>
        <location evidence="1 18">Mitochondrion inner membrane</location>
        <topology evidence="1 18">Multi-pass membrane protein</topology>
    </subcellularLocation>
</comment>
<evidence type="ECO:0000256" key="2">
    <source>
        <dbReference type="ARBA" id="ARBA00007866"/>
    </source>
</evidence>
<dbReference type="AlphaFoldDB" id="A0A8F9R921"/>
<protein>
    <recommendedName>
        <fullName evidence="4 18">Cytochrome c oxidase subunit 2</fullName>
    </recommendedName>
</protein>
<evidence type="ECO:0000256" key="18">
    <source>
        <dbReference type="RuleBase" id="RU000457"/>
    </source>
</evidence>
<dbReference type="EMBL" id="MZ411548">
    <property type="protein sequence ID" value="QYJ56377.1"/>
    <property type="molecule type" value="Genomic_DNA"/>
</dbReference>
<dbReference type="Gene3D" id="1.10.287.90">
    <property type="match status" value="1"/>
</dbReference>
<dbReference type="InterPro" id="IPR036257">
    <property type="entry name" value="Cyt_c_oxidase_su2_TM_sf"/>
</dbReference>
<feature type="domain" description="Cytochrome oxidase subunit II transmembrane region profile" evidence="21">
    <location>
        <begin position="6"/>
        <end position="81"/>
    </location>
</feature>
<dbReference type="SUPFAM" id="SSF81464">
    <property type="entry name" value="Cytochrome c oxidase subunit II-like, transmembrane region"/>
    <property type="match status" value="1"/>
</dbReference>
<evidence type="ECO:0000256" key="15">
    <source>
        <dbReference type="ARBA" id="ARBA00023128"/>
    </source>
</evidence>
<dbReference type="InterPro" id="IPR008972">
    <property type="entry name" value="Cupredoxin"/>
</dbReference>
<comment type="cofactor">
    <cofactor evidence="18">
        <name>Cu cation</name>
        <dbReference type="ChEBI" id="CHEBI:23378"/>
    </cofactor>
    <text evidence="18">Binds a copper A center.</text>
</comment>
<evidence type="ECO:0000256" key="9">
    <source>
        <dbReference type="ARBA" id="ARBA00022792"/>
    </source>
</evidence>
<evidence type="ECO:0000256" key="1">
    <source>
        <dbReference type="ARBA" id="ARBA00004448"/>
    </source>
</evidence>
<dbReference type="PROSITE" id="PS00078">
    <property type="entry name" value="COX2"/>
    <property type="match status" value="1"/>
</dbReference>
<sequence>MFKYFNFSFNETCSPLMKEMLYFYDLVMLFMTFIVILSLVQLATLFFNSYLNVKFLDNNYLELLWTMTPFIILIFISIPSLFSLYTHEKFCKCDLTLKVIANQWFWTYEYSDFLDLNFDSYMAGSKILRLLDVDSRLILPMKTVIRVLVSSSDVLHSFTILSLGIKIDAIPGRLNQGFFYLMKPGIYYGQCSEICGVNHSFMPIMLESVSLNDFLSWLAK</sequence>
<keyword evidence="10" id="KW-0460">Magnesium</keyword>
<dbReference type="InterPro" id="IPR011759">
    <property type="entry name" value="Cyt_c_oxidase_su2_TM_dom"/>
</dbReference>
<evidence type="ECO:0000259" key="20">
    <source>
        <dbReference type="Pfam" id="PF00116"/>
    </source>
</evidence>
<evidence type="ECO:0000259" key="21">
    <source>
        <dbReference type="Pfam" id="PF02790"/>
    </source>
</evidence>
<feature type="transmembrane region" description="Helical" evidence="19">
    <location>
        <begin position="63"/>
        <end position="85"/>
    </location>
</feature>
<evidence type="ECO:0000256" key="17">
    <source>
        <dbReference type="ARBA" id="ARBA00049512"/>
    </source>
</evidence>
<evidence type="ECO:0000256" key="14">
    <source>
        <dbReference type="ARBA" id="ARBA00023008"/>
    </source>
</evidence>
<evidence type="ECO:0000256" key="13">
    <source>
        <dbReference type="ARBA" id="ARBA00022989"/>
    </source>
</evidence>
<comment type="catalytic activity">
    <reaction evidence="17">
        <text>4 Fe(II)-[cytochrome c] + O2 + 8 H(+)(in) = 4 Fe(III)-[cytochrome c] + 2 H2O + 4 H(+)(out)</text>
        <dbReference type="Rhea" id="RHEA:11436"/>
        <dbReference type="Rhea" id="RHEA-COMP:10350"/>
        <dbReference type="Rhea" id="RHEA-COMP:14399"/>
        <dbReference type="ChEBI" id="CHEBI:15377"/>
        <dbReference type="ChEBI" id="CHEBI:15378"/>
        <dbReference type="ChEBI" id="CHEBI:15379"/>
        <dbReference type="ChEBI" id="CHEBI:29033"/>
        <dbReference type="ChEBI" id="CHEBI:29034"/>
        <dbReference type="EC" id="7.1.1.9"/>
    </reaction>
    <physiologicalReaction direction="left-to-right" evidence="17">
        <dbReference type="Rhea" id="RHEA:11437"/>
    </physiologicalReaction>
</comment>
<dbReference type="InterPro" id="IPR034210">
    <property type="entry name" value="CcO_II_C"/>
</dbReference>
<dbReference type="PANTHER" id="PTHR22888">
    <property type="entry name" value="CYTOCHROME C OXIDASE, SUBUNIT II"/>
    <property type="match status" value="1"/>
</dbReference>
<dbReference type="InterPro" id="IPR002429">
    <property type="entry name" value="CcO_II-like_C"/>
</dbReference>
<keyword evidence="12 18" id="KW-0249">Electron transport</keyword>
<evidence type="ECO:0000256" key="16">
    <source>
        <dbReference type="ARBA" id="ARBA00023136"/>
    </source>
</evidence>
<comment type="similarity">
    <text evidence="2 18">Belongs to the cytochrome c oxidase subunit 2 family.</text>
</comment>
<dbReference type="Pfam" id="PF00116">
    <property type="entry name" value="COX2"/>
    <property type="match status" value="1"/>
</dbReference>
<dbReference type="PANTHER" id="PTHR22888:SF9">
    <property type="entry name" value="CYTOCHROME C OXIDASE SUBUNIT 2"/>
    <property type="match status" value="1"/>
</dbReference>
<evidence type="ECO:0000256" key="8">
    <source>
        <dbReference type="ARBA" id="ARBA00022723"/>
    </source>
</evidence>
<keyword evidence="7 18" id="KW-0812">Transmembrane</keyword>
<geneLocation type="mitochondrion" evidence="22"/>
<dbReference type="GO" id="GO:0005743">
    <property type="term" value="C:mitochondrial inner membrane"/>
    <property type="evidence" value="ECO:0007669"/>
    <property type="project" value="UniProtKB-SubCell"/>
</dbReference>
<dbReference type="FunFam" id="2.60.40.420:FF:000001">
    <property type="entry name" value="Cytochrome c oxidase subunit 2"/>
    <property type="match status" value="1"/>
</dbReference>
<feature type="transmembrane region" description="Helical" evidence="19">
    <location>
        <begin position="21"/>
        <end position="43"/>
    </location>
</feature>
<keyword evidence="15 18" id="KW-0496">Mitochondrion</keyword>
<dbReference type="GO" id="GO:0005507">
    <property type="term" value="F:copper ion binding"/>
    <property type="evidence" value="ECO:0007669"/>
    <property type="project" value="InterPro"/>
</dbReference>
<evidence type="ECO:0000256" key="5">
    <source>
        <dbReference type="ARBA" id="ARBA00022448"/>
    </source>
</evidence>
<organism evidence="22">
    <name type="scientific">Sacculina sp. 'Beibu Gulf'</name>
    <dbReference type="NCBI Taxonomy" id="2861897"/>
    <lineage>
        <taxon>Eukaryota</taxon>
        <taxon>Metazoa</taxon>
        <taxon>Ecdysozoa</taxon>
        <taxon>Arthropoda</taxon>
        <taxon>Crustacea</taxon>
        <taxon>Multicrustacea</taxon>
        <taxon>Cirripedia</taxon>
        <taxon>Rhizocephala</taxon>
        <taxon>Sacculinidae</taxon>
        <taxon>Sacculina</taxon>
    </lineage>
</organism>
<keyword evidence="5 18" id="KW-0813">Transport</keyword>
<reference evidence="22" key="1">
    <citation type="submission" date="2021-06" db="EMBL/GenBank/DDBJ databases">
        <authorList>
            <person name="Peng M."/>
            <person name="Chen X."/>
            <person name="Zeng D."/>
            <person name="Yang C."/>
            <person name="Zhu W."/>
            <person name="Pan C."/>
        </authorList>
    </citation>
    <scope>NUCLEOTIDE SEQUENCE</scope>
    <source>
        <strain evidence="22">X1</strain>
    </source>
</reference>
<comment type="subunit">
    <text evidence="3">Component of the cytochrome c oxidase (complex IV, CIV), a multisubunit enzyme composed of a catalytic core of 3 subunits and several supernumerary subunits. The complex exists as a monomer or a dimer and forms supercomplexes (SCs) in the inner mitochondrial membrane with ubiquinol-cytochrome c oxidoreductase (cytochrome b-c1 complex, complex III, CIII).</text>
</comment>
<keyword evidence="11" id="KW-1278">Translocase</keyword>
<dbReference type="GO" id="GO:0042773">
    <property type="term" value="P:ATP synthesis coupled electron transport"/>
    <property type="evidence" value="ECO:0007669"/>
    <property type="project" value="TreeGrafter"/>
</dbReference>
<keyword evidence="9 18" id="KW-0999">Mitochondrion inner membrane</keyword>
<dbReference type="InterPro" id="IPR045187">
    <property type="entry name" value="CcO_II"/>
</dbReference>
<gene>
    <name evidence="22" type="primary">cox2</name>
</gene>
<comment type="function">
    <text evidence="18">Component of the cytochrome c oxidase, the last enzyme in the mitochondrial electron transport chain which drives oxidative phosphorylation. The respiratory chain contains 3 multisubunit complexes succinate dehydrogenase (complex II, CII), ubiquinol-cytochrome c oxidoreductase (cytochrome b-c1 complex, complex III, CIII) and cytochrome c oxidase (complex IV, CIV), that cooperate to transfer electrons derived from NADH and succinate to molecular oxygen, creating an electrochemical gradient over the inner membrane that drives transmembrane transport and the ATP synthase. Cytochrome c oxidase is the component of the respiratory chain that catalyzes the reduction of oxygen to water. Electrons originating from reduced cytochrome c in the intermembrane space (IMS) are transferred via the dinuclear copper A center (CU(A)) of subunit 2 and heme A of subunit 1 to the active site in subunit 1, a binuclear center (BNC) formed by heme A3 and copper B (CU(B)). The BNC reduces molecular oxygen to 2 water molecules using 4 electrons from cytochrome c in the IMS and 4 protons from the mitochondrial matrix.</text>
</comment>
<keyword evidence="16 18" id="KW-0472">Membrane</keyword>
<evidence type="ECO:0000256" key="3">
    <source>
        <dbReference type="ARBA" id="ARBA00011164"/>
    </source>
</evidence>
<evidence type="ECO:0000256" key="11">
    <source>
        <dbReference type="ARBA" id="ARBA00022967"/>
    </source>
</evidence>
<name>A0A8F9R921_9CRUS</name>
<dbReference type="SUPFAM" id="SSF49503">
    <property type="entry name" value="Cupredoxins"/>
    <property type="match status" value="1"/>
</dbReference>
<accession>A0A8F9R921</accession>
<keyword evidence="14 18" id="KW-0186">Copper</keyword>
<dbReference type="CDD" id="cd13912">
    <property type="entry name" value="CcO_II_C"/>
    <property type="match status" value="1"/>
</dbReference>
<dbReference type="Pfam" id="PF02790">
    <property type="entry name" value="COX2_TM"/>
    <property type="match status" value="1"/>
</dbReference>
<keyword evidence="6 18" id="KW-0679">Respiratory chain</keyword>
<keyword evidence="8 18" id="KW-0479">Metal-binding</keyword>
<dbReference type="PRINTS" id="PR01166">
    <property type="entry name" value="CYCOXIDASEII"/>
</dbReference>
<evidence type="ECO:0000256" key="12">
    <source>
        <dbReference type="ARBA" id="ARBA00022982"/>
    </source>
</evidence>
<proteinExistence type="inferred from homology"/>
<dbReference type="GO" id="GO:0004129">
    <property type="term" value="F:cytochrome-c oxidase activity"/>
    <property type="evidence" value="ECO:0007669"/>
    <property type="project" value="UniProtKB-EC"/>
</dbReference>
<evidence type="ECO:0000313" key="22">
    <source>
        <dbReference type="EMBL" id="QYJ56377.1"/>
    </source>
</evidence>
<dbReference type="Gene3D" id="2.60.40.420">
    <property type="entry name" value="Cupredoxins - blue copper proteins"/>
    <property type="match status" value="1"/>
</dbReference>
<evidence type="ECO:0000256" key="7">
    <source>
        <dbReference type="ARBA" id="ARBA00022692"/>
    </source>
</evidence>
<keyword evidence="13 19" id="KW-1133">Transmembrane helix</keyword>